<dbReference type="EMBL" id="BARS01033866">
    <property type="protein sequence ID" value="GAG15937.1"/>
    <property type="molecule type" value="Genomic_DNA"/>
</dbReference>
<organism evidence="1">
    <name type="scientific">marine sediment metagenome</name>
    <dbReference type="NCBI Taxonomy" id="412755"/>
    <lineage>
        <taxon>unclassified sequences</taxon>
        <taxon>metagenomes</taxon>
        <taxon>ecological metagenomes</taxon>
    </lineage>
</organism>
<name>X0VXW8_9ZZZZ</name>
<reference evidence="1" key="1">
    <citation type="journal article" date="2014" name="Front. Microbiol.">
        <title>High frequency of phylogenetically diverse reductive dehalogenase-homologous genes in deep subseafloor sedimentary metagenomes.</title>
        <authorList>
            <person name="Kawai M."/>
            <person name="Futagami T."/>
            <person name="Toyoda A."/>
            <person name="Takaki Y."/>
            <person name="Nishi S."/>
            <person name="Hori S."/>
            <person name="Arai W."/>
            <person name="Tsubouchi T."/>
            <person name="Morono Y."/>
            <person name="Uchiyama I."/>
            <person name="Ito T."/>
            <person name="Fujiyama A."/>
            <person name="Inagaki F."/>
            <person name="Takami H."/>
        </authorList>
    </citation>
    <scope>NUCLEOTIDE SEQUENCE</scope>
    <source>
        <strain evidence="1">Expedition CK06-06</strain>
    </source>
</reference>
<sequence>RNTYEGWYERAAFKLAEECEAAGMIPDDDGMYHWDHKKCPLSWQPSIFMPRWASRINLEVVEMRAERVQDITEEDAKAEGATWTDNGPRKWAEKRGLTFERAGPINGWKEGWSHRGETDPDKCLSSARCSFINLWNAINTKRGYGWDTNHPVWVPTFKAI</sequence>
<comment type="caution">
    <text evidence="1">The sequence shown here is derived from an EMBL/GenBank/DDBJ whole genome shotgun (WGS) entry which is preliminary data.</text>
</comment>
<feature type="non-terminal residue" evidence="1">
    <location>
        <position position="1"/>
    </location>
</feature>
<evidence type="ECO:0000313" key="1">
    <source>
        <dbReference type="EMBL" id="GAG15937.1"/>
    </source>
</evidence>
<proteinExistence type="predicted"/>
<accession>X0VXW8</accession>
<gene>
    <name evidence="1" type="ORF">S01H1_52400</name>
</gene>
<dbReference type="AlphaFoldDB" id="X0VXW8"/>
<protein>
    <submittedName>
        <fullName evidence="1">Uncharacterized protein</fullName>
    </submittedName>
</protein>